<dbReference type="AlphaFoldDB" id="A0A073AXW2"/>
<dbReference type="PANTHER" id="PTHR48098:SF1">
    <property type="entry name" value="DIACYLGLYCEROL ACYLTRANSFERASE_MYCOLYLTRANSFERASE AG85A"/>
    <property type="match status" value="1"/>
</dbReference>
<protein>
    <submittedName>
        <fullName evidence="1">Esterase</fullName>
    </submittedName>
</protein>
<dbReference type="InterPro" id="IPR000801">
    <property type="entry name" value="Esterase-like"/>
</dbReference>
<evidence type="ECO:0000313" key="1">
    <source>
        <dbReference type="EMBL" id="KEI44136.1"/>
    </source>
</evidence>
<accession>A0A073AXW2</accession>
<dbReference type="Pfam" id="PF00756">
    <property type="entry name" value="Esterase"/>
    <property type="match status" value="1"/>
</dbReference>
<evidence type="ECO:0000313" key="2">
    <source>
        <dbReference type="Proteomes" id="UP000031419"/>
    </source>
</evidence>
<comment type="caution">
    <text evidence="1">The sequence shown here is derived from an EMBL/GenBank/DDBJ whole genome shotgun (WGS) entry which is preliminary data.</text>
</comment>
<reference evidence="1 2" key="1">
    <citation type="submission" date="2014-06" db="EMBL/GenBank/DDBJ databases">
        <title>Saccharopolyspora rectivirgula DSM-43113 Genome sequencing.</title>
        <authorList>
            <person name="Barrera C."/>
            <person name="Millon L."/>
            <person name="Rognon B."/>
            <person name="Zaugg C."/>
            <person name="Monod M."/>
        </authorList>
    </citation>
    <scope>NUCLEOTIDE SEQUENCE [LARGE SCALE GENOMIC DNA]</scope>
    <source>
        <strain evidence="1 2">DSM 43113</strain>
    </source>
</reference>
<dbReference type="OrthoDB" id="3210113at2"/>
<dbReference type="SUPFAM" id="SSF53474">
    <property type="entry name" value="alpha/beta-Hydrolases"/>
    <property type="match status" value="1"/>
</dbReference>
<name>A0A073AXW2_9PSEU</name>
<dbReference type="RefSeq" id="WP_029719971.1">
    <property type="nucleotide sequence ID" value="NZ_JAJUIW010000030.1"/>
</dbReference>
<dbReference type="Proteomes" id="UP000031419">
    <property type="component" value="Unassembled WGS sequence"/>
</dbReference>
<proteinExistence type="predicted"/>
<dbReference type="STRING" id="28042.GU90_11725"/>
<keyword evidence="2" id="KW-1185">Reference proteome</keyword>
<dbReference type="Gene3D" id="3.40.50.1820">
    <property type="entry name" value="alpha/beta hydrolase"/>
    <property type="match status" value="1"/>
</dbReference>
<sequence>MPHDGPVGLSRRTVMTAGFLGAASLSLGLTRSNSAPEPQPSQLNNQPNVLVEQVYSQARNRHVDLVTMYPKGHVRQELPVCVMLHGRFGDARNSAAGLPAWLSSAVHEHGLPPFAILTVDGGGNTYWHRRLDDDPMWMLLEELPSWMAERGLGGPRGLPFAVSGVSMGGFGALLYARRRQERDEPLRAVAVVAPALLTSWEQMRKRRAFSSEQEWAEVDPLRHIDALGDVPIGVWCGTHDRFIEGAREFIRRADPEYASTTPGGHNSRYYRKALPELVRFVGRHLKSSTAHE</sequence>
<dbReference type="eggNOG" id="COG0627">
    <property type="taxonomic scope" value="Bacteria"/>
</dbReference>
<dbReference type="PANTHER" id="PTHR48098">
    <property type="entry name" value="ENTEROCHELIN ESTERASE-RELATED"/>
    <property type="match status" value="1"/>
</dbReference>
<dbReference type="EMBL" id="JNVU01000029">
    <property type="protein sequence ID" value="KEI44136.1"/>
    <property type="molecule type" value="Genomic_DNA"/>
</dbReference>
<dbReference type="InterPro" id="IPR029058">
    <property type="entry name" value="AB_hydrolase_fold"/>
</dbReference>
<organism evidence="1 2">
    <name type="scientific">Saccharopolyspora rectivirgula</name>
    <dbReference type="NCBI Taxonomy" id="28042"/>
    <lineage>
        <taxon>Bacteria</taxon>
        <taxon>Bacillati</taxon>
        <taxon>Actinomycetota</taxon>
        <taxon>Actinomycetes</taxon>
        <taxon>Pseudonocardiales</taxon>
        <taxon>Pseudonocardiaceae</taxon>
        <taxon>Saccharopolyspora</taxon>
    </lineage>
</organism>
<gene>
    <name evidence="1" type="ORF">GU90_11725</name>
</gene>
<dbReference type="GO" id="GO:0016747">
    <property type="term" value="F:acyltransferase activity, transferring groups other than amino-acyl groups"/>
    <property type="evidence" value="ECO:0007669"/>
    <property type="project" value="TreeGrafter"/>
</dbReference>
<dbReference type="InterPro" id="IPR050583">
    <property type="entry name" value="Mycobacterial_A85_antigen"/>
</dbReference>